<reference evidence="1 2" key="1">
    <citation type="submission" date="2020-01" db="EMBL/GenBank/DDBJ databases">
        <title>Paenibacillus soybeanensis sp. nov. isolated from the nodules of soybean (Glycine max(L.) Merr).</title>
        <authorList>
            <person name="Wang H."/>
        </authorList>
    </citation>
    <scope>NUCLEOTIDE SEQUENCE [LARGE SCALE GENOMIC DNA]</scope>
    <source>
        <strain evidence="1 2">DSM 23054</strain>
    </source>
</reference>
<dbReference type="AlphaFoldDB" id="A0A7X4YWJ1"/>
<dbReference type="EMBL" id="JAAAMU010000024">
    <property type="protein sequence ID" value="NBC72879.1"/>
    <property type="molecule type" value="Genomic_DNA"/>
</dbReference>
<dbReference type="RefSeq" id="WP_161704428.1">
    <property type="nucleotide sequence ID" value="NZ_JAAAMU010000024.1"/>
</dbReference>
<protein>
    <submittedName>
        <fullName evidence="1">Uncharacterized protein</fullName>
    </submittedName>
</protein>
<dbReference type="OrthoDB" id="2889017at2"/>
<name>A0A7X4YWJ1_9BACL</name>
<proteinExistence type="predicted"/>
<evidence type="ECO:0000313" key="2">
    <source>
        <dbReference type="Proteomes" id="UP000558113"/>
    </source>
</evidence>
<sequence length="95" mass="11066">MPFDELLKELQGQKTVQEDPEHTPLAQLFNDAFMSKHSKLNSFSEFLTKGNFQVDTREDVQNIPDELFDRHVARETDFANWKDMLDTATKEFGKS</sequence>
<organism evidence="1 2">
    <name type="scientific">Paenibacillus sacheonensis</name>
    <dbReference type="NCBI Taxonomy" id="742054"/>
    <lineage>
        <taxon>Bacteria</taxon>
        <taxon>Bacillati</taxon>
        <taxon>Bacillota</taxon>
        <taxon>Bacilli</taxon>
        <taxon>Bacillales</taxon>
        <taxon>Paenibacillaceae</taxon>
        <taxon>Paenibacillus</taxon>
    </lineage>
</organism>
<evidence type="ECO:0000313" key="1">
    <source>
        <dbReference type="EMBL" id="NBC72879.1"/>
    </source>
</evidence>
<accession>A0A7X4YWJ1</accession>
<comment type="caution">
    <text evidence="1">The sequence shown here is derived from an EMBL/GenBank/DDBJ whole genome shotgun (WGS) entry which is preliminary data.</text>
</comment>
<dbReference type="Proteomes" id="UP000558113">
    <property type="component" value="Unassembled WGS sequence"/>
</dbReference>
<keyword evidence="2" id="KW-1185">Reference proteome</keyword>
<gene>
    <name evidence="1" type="ORF">GT003_28190</name>
</gene>